<dbReference type="FunFam" id="3.20.20.80:FF:000003">
    <property type="entry name" value="1,4-alpha-glucan branching enzyme GlgB"/>
    <property type="match status" value="1"/>
</dbReference>
<dbReference type="Pfam" id="PF02922">
    <property type="entry name" value="CBM_48"/>
    <property type="match status" value="1"/>
</dbReference>
<dbReference type="CDD" id="cd11322">
    <property type="entry name" value="AmyAc_Glg_BE"/>
    <property type="match status" value="1"/>
</dbReference>
<keyword evidence="14" id="KW-1185">Reference proteome</keyword>
<comment type="pathway">
    <text evidence="3 10">Glycan biosynthesis; glycogen biosynthesis.</text>
</comment>
<feature type="active site" description="Nucleophile" evidence="10 11">
    <location>
        <position position="316"/>
    </location>
</feature>
<sequence>MSNKSIRNNPDHYYSGEGSFDAHLFHEGTFYRSYEFLGAHPYKDAVRFVVWAPRAELVFLTGDFNNWDEFSLPMQRIHGSGLWEICVKGVLEYDTYKYRIITSKGQEKYKADPYAFHAEERPATASKYFDIGGYNWKDNSWMKNRNKTATYDKPVSIYEANFMSWKRKPDGSVYSYRELATEMVRYVKKMGFTHIELMPVMEHPFDGSWGYQTTGYFAPTSRFGTPKDFMYFVDKCHENGIGVILDWAPAHFCRDDHGLRMFDGTGCFESSDSQKADNEQWGTSNFDFSKPEVMSFLISNAMYWHEYYHIDGIRIDAVAYMLYLNFSGKDLMNENGGYENLEAINFIRKLNTVVFQHYPGTMMIAEESTAWPMVTRPIDDGGLGFNYKWNMGWMNDMLKYMETDPFFRCGNQNALTFSISYAFSENFVLPLSHDEVAHGKKSLLDKMPGTYEEKFANLRLLYLYMYMHPGKKLIFMGGEFAQFIEWNEWQELDWFLLDYELHGKMSDFMSDLNKFYVSEPALFQQDTSYEGFEWIEHENHRESIISFERIDKNGDRLIAAFNFTPVDRPIYPIGVSEEGSYKTVMNTDKKRYGGNLPRVKTYQSLNEPIHGRPYAVRVDIPALGGIVLKHIKPKK</sequence>
<dbReference type="GO" id="GO:0043169">
    <property type="term" value="F:cation binding"/>
    <property type="evidence" value="ECO:0007669"/>
    <property type="project" value="InterPro"/>
</dbReference>
<evidence type="ECO:0000256" key="11">
    <source>
        <dbReference type="PIRSR" id="PIRSR000463-1"/>
    </source>
</evidence>
<evidence type="ECO:0000313" key="14">
    <source>
        <dbReference type="Proteomes" id="UP000184251"/>
    </source>
</evidence>
<dbReference type="HAMAP" id="MF_00685">
    <property type="entry name" value="GlgB"/>
    <property type="match status" value="1"/>
</dbReference>
<dbReference type="SUPFAM" id="SSF51445">
    <property type="entry name" value="(Trans)glycosidases"/>
    <property type="match status" value="1"/>
</dbReference>
<dbReference type="InterPro" id="IPR014756">
    <property type="entry name" value="Ig_E-set"/>
</dbReference>
<comment type="subunit">
    <text evidence="10">Monomer.</text>
</comment>
<reference evidence="13 14" key="1">
    <citation type="submission" date="2016-11" db="EMBL/GenBank/DDBJ databases">
        <authorList>
            <person name="Jaros S."/>
            <person name="Januszkiewicz K."/>
            <person name="Wedrychowicz H."/>
        </authorList>
    </citation>
    <scope>NUCLEOTIDE SEQUENCE [LARGE SCALE GENOMIC DNA]</scope>
    <source>
        <strain evidence="13 14">DSM 14828</strain>
    </source>
</reference>
<dbReference type="GO" id="GO:0003844">
    <property type="term" value="F:1,4-alpha-glucan branching enzyme activity"/>
    <property type="evidence" value="ECO:0007669"/>
    <property type="project" value="UniProtKB-UniRule"/>
</dbReference>
<dbReference type="RefSeq" id="WP_073269168.1">
    <property type="nucleotide sequence ID" value="NZ_FQTU01000001.1"/>
</dbReference>
<dbReference type="InterPro" id="IPR044143">
    <property type="entry name" value="GlgB_N_E_set_prok"/>
</dbReference>
<dbReference type="OrthoDB" id="9800174at2"/>
<dbReference type="PANTHER" id="PTHR43651">
    <property type="entry name" value="1,4-ALPHA-GLUCAN-BRANCHING ENZYME"/>
    <property type="match status" value="1"/>
</dbReference>
<dbReference type="InterPro" id="IPR006047">
    <property type="entry name" value="GH13_cat_dom"/>
</dbReference>
<dbReference type="InterPro" id="IPR006048">
    <property type="entry name" value="A-amylase/branching_C"/>
</dbReference>
<dbReference type="NCBIfam" id="NF003811">
    <property type="entry name" value="PRK05402.1"/>
    <property type="match status" value="1"/>
</dbReference>
<evidence type="ECO:0000256" key="9">
    <source>
        <dbReference type="ARBA" id="ARBA00023277"/>
    </source>
</evidence>
<dbReference type="CDD" id="cd02855">
    <property type="entry name" value="E_set_GBE_prok_N"/>
    <property type="match status" value="1"/>
</dbReference>
<evidence type="ECO:0000256" key="5">
    <source>
        <dbReference type="ARBA" id="ARBA00022600"/>
    </source>
</evidence>
<evidence type="ECO:0000256" key="4">
    <source>
        <dbReference type="ARBA" id="ARBA00009000"/>
    </source>
</evidence>
<keyword evidence="9 10" id="KW-0119">Carbohydrate metabolism</keyword>
<dbReference type="InterPro" id="IPR017853">
    <property type="entry name" value="GH"/>
</dbReference>
<evidence type="ECO:0000256" key="2">
    <source>
        <dbReference type="ARBA" id="ARBA00002953"/>
    </source>
</evidence>
<organism evidence="13 14">
    <name type="scientific">Alkalibacter saccharofermentans DSM 14828</name>
    <dbReference type="NCBI Taxonomy" id="1120975"/>
    <lineage>
        <taxon>Bacteria</taxon>
        <taxon>Bacillati</taxon>
        <taxon>Bacillota</taxon>
        <taxon>Clostridia</taxon>
        <taxon>Eubacteriales</taxon>
        <taxon>Eubacteriaceae</taxon>
        <taxon>Alkalibacter</taxon>
    </lineage>
</organism>
<comment type="catalytic activity">
    <reaction evidence="1 10">
        <text>Transfers a segment of a (1-&gt;4)-alpha-D-glucan chain to a primary hydroxy group in a similar glucan chain.</text>
        <dbReference type="EC" id="2.4.1.18"/>
    </reaction>
</comment>
<dbReference type="SMART" id="SM00642">
    <property type="entry name" value="Aamy"/>
    <property type="match status" value="1"/>
</dbReference>
<comment type="similarity">
    <text evidence="4 10">Belongs to the glycosyl hydrolase 13 family. GlgB subfamily.</text>
</comment>
<keyword evidence="6 10" id="KW-0328">Glycosyltransferase</keyword>
<accession>A0A1M4S9C5</accession>
<comment type="function">
    <text evidence="2 10">Catalyzes the formation of the alpha-1,6-glucosidic linkages in glycogen by scission of a 1,4-alpha-linked oligosaccharide from growing alpha-1,4-glucan chains and the subsequent attachment of the oligosaccharide to the alpha-1,6 position.</text>
</comment>
<evidence type="ECO:0000259" key="12">
    <source>
        <dbReference type="SMART" id="SM00642"/>
    </source>
</evidence>
<dbReference type="InterPro" id="IPR004193">
    <property type="entry name" value="Glyco_hydro_13_N"/>
</dbReference>
<evidence type="ECO:0000313" key="13">
    <source>
        <dbReference type="EMBL" id="SHE28833.1"/>
    </source>
</evidence>
<evidence type="ECO:0000256" key="3">
    <source>
        <dbReference type="ARBA" id="ARBA00004964"/>
    </source>
</evidence>
<dbReference type="EMBL" id="FQTU01000001">
    <property type="protein sequence ID" value="SHE28833.1"/>
    <property type="molecule type" value="Genomic_DNA"/>
</dbReference>
<dbReference type="Pfam" id="PF02806">
    <property type="entry name" value="Alpha-amylase_C"/>
    <property type="match status" value="1"/>
</dbReference>
<dbReference type="STRING" id="1120975.SAMN02746064_00167"/>
<dbReference type="Proteomes" id="UP000184251">
    <property type="component" value="Unassembled WGS sequence"/>
</dbReference>
<dbReference type="InterPro" id="IPR013780">
    <property type="entry name" value="Glyco_hydro_b"/>
</dbReference>
<dbReference type="SUPFAM" id="SSF81296">
    <property type="entry name" value="E set domains"/>
    <property type="match status" value="1"/>
</dbReference>
<dbReference type="GO" id="GO:0005829">
    <property type="term" value="C:cytosol"/>
    <property type="evidence" value="ECO:0007669"/>
    <property type="project" value="TreeGrafter"/>
</dbReference>
<dbReference type="NCBIfam" id="NF008967">
    <property type="entry name" value="PRK12313.1"/>
    <property type="match status" value="1"/>
</dbReference>
<dbReference type="InterPro" id="IPR006407">
    <property type="entry name" value="GlgB"/>
</dbReference>
<dbReference type="NCBIfam" id="TIGR01515">
    <property type="entry name" value="branching_enzym"/>
    <property type="match status" value="1"/>
</dbReference>
<evidence type="ECO:0000256" key="7">
    <source>
        <dbReference type="ARBA" id="ARBA00022679"/>
    </source>
</evidence>
<dbReference type="GO" id="GO:0004553">
    <property type="term" value="F:hydrolase activity, hydrolyzing O-glycosyl compounds"/>
    <property type="evidence" value="ECO:0007669"/>
    <property type="project" value="InterPro"/>
</dbReference>
<keyword evidence="7 10" id="KW-0808">Transferase</keyword>
<feature type="active site" description="Proton donor" evidence="10 11">
    <location>
        <position position="366"/>
    </location>
</feature>
<keyword evidence="8 10" id="KW-0320">Glycogen biosynthesis</keyword>
<feature type="domain" description="Glycosyl hydrolase family 13 catalytic" evidence="12">
    <location>
        <begin position="159"/>
        <end position="502"/>
    </location>
</feature>
<dbReference type="InterPro" id="IPR037439">
    <property type="entry name" value="Branching_enzy"/>
</dbReference>
<evidence type="ECO:0000256" key="1">
    <source>
        <dbReference type="ARBA" id="ARBA00000826"/>
    </source>
</evidence>
<dbReference type="UniPathway" id="UPA00164"/>
<gene>
    <name evidence="10" type="primary">glgB</name>
    <name evidence="13" type="ORF">SAMN02746064_00167</name>
</gene>
<dbReference type="AlphaFoldDB" id="A0A1M4S9C5"/>
<name>A0A1M4S9C5_9FIRM</name>
<proteinExistence type="inferred from homology"/>
<dbReference type="InterPro" id="IPR013783">
    <property type="entry name" value="Ig-like_fold"/>
</dbReference>
<dbReference type="Pfam" id="PF00128">
    <property type="entry name" value="Alpha-amylase"/>
    <property type="match status" value="1"/>
</dbReference>
<dbReference type="SUPFAM" id="SSF51011">
    <property type="entry name" value="Glycosyl hydrolase domain"/>
    <property type="match status" value="1"/>
</dbReference>
<dbReference type="PANTHER" id="PTHR43651:SF3">
    <property type="entry name" value="1,4-ALPHA-GLUCAN-BRANCHING ENZYME"/>
    <property type="match status" value="1"/>
</dbReference>
<evidence type="ECO:0000256" key="8">
    <source>
        <dbReference type="ARBA" id="ARBA00023056"/>
    </source>
</evidence>
<dbReference type="EC" id="2.4.1.18" evidence="10"/>
<dbReference type="Gene3D" id="2.60.40.10">
    <property type="entry name" value="Immunoglobulins"/>
    <property type="match status" value="1"/>
</dbReference>
<evidence type="ECO:0000256" key="6">
    <source>
        <dbReference type="ARBA" id="ARBA00022676"/>
    </source>
</evidence>
<keyword evidence="5 10" id="KW-0321">Glycogen metabolism</keyword>
<dbReference type="GO" id="GO:0005978">
    <property type="term" value="P:glycogen biosynthetic process"/>
    <property type="evidence" value="ECO:0007669"/>
    <property type="project" value="UniProtKB-UniRule"/>
</dbReference>
<evidence type="ECO:0000256" key="10">
    <source>
        <dbReference type="HAMAP-Rule" id="MF_00685"/>
    </source>
</evidence>
<dbReference type="PIRSF" id="PIRSF000463">
    <property type="entry name" value="GlgB"/>
    <property type="match status" value="1"/>
</dbReference>
<dbReference type="Gene3D" id="3.20.20.80">
    <property type="entry name" value="Glycosidases"/>
    <property type="match status" value="1"/>
</dbReference>
<dbReference type="Gene3D" id="2.60.40.1180">
    <property type="entry name" value="Golgi alpha-mannosidase II"/>
    <property type="match status" value="1"/>
</dbReference>
<protein>
    <recommendedName>
        <fullName evidence="10">1,4-alpha-glucan branching enzyme GlgB</fullName>
        <ecNumber evidence="10">2.4.1.18</ecNumber>
    </recommendedName>
    <alternativeName>
        <fullName evidence="10">1,4-alpha-D-glucan:1,4-alpha-D-glucan 6-glucosyl-transferase</fullName>
    </alternativeName>
    <alternativeName>
        <fullName evidence="10">Alpha-(1-&gt;4)-glucan branching enzyme</fullName>
    </alternativeName>
    <alternativeName>
        <fullName evidence="10">Glycogen branching enzyme</fullName>
        <shortName evidence="10">BE</shortName>
    </alternativeName>
</protein>